<dbReference type="Gene3D" id="2.60.200.30">
    <property type="entry name" value="Probable inorganic polyphosphate/atp-NAD kinase, domain 2"/>
    <property type="match status" value="1"/>
</dbReference>
<dbReference type="GO" id="GO:0019674">
    <property type="term" value="P:NAD+ metabolic process"/>
    <property type="evidence" value="ECO:0007669"/>
    <property type="project" value="InterPro"/>
</dbReference>
<dbReference type="GO" id="GO:0005739">
    <property type="term" value="C:mitochondrion"/>
    <property type="evidence" value="ECO:0007669"/>
    <property type="project" value="TreeGrafter"/>
</dbReference>
<dbReference type="SUPFAM" id="SSF111331">
    <property type="entry name" value="NAD kinase/diacylglycerol kinase-like"/>
    <property type="match status" value="1"/>
</dbReference>
<proteinExistence type="predicted"/>
<dbReference type="GO" id="GO:0003951">
    <property type="term" value="F:NAD+ kinase activity"/>
    <property type="evidence" value="ECO:0007669"/>
    <property type="project" value="InterPro"/>
</dbReference>
<evidence type="ECO:0000313" key="2">
    <source>
        <dbReference type="EMBL" id="CAL5134079.1"/>
    </source>
</evidence>
<dbReference type="InterPro" id="IPR016064">
    <property type="entry name" value="NAD/diacylglycerol_kinase_sf"/>
</dbReference>
<dbReference type="AlphaFoldDB" id="A0AAV2TAF6"/>
<organism evidence="2 3">
    <name type="scientific">Calicophoron daubneyi</name>
    <name type="common">Rumen fluke</name>
    <name type="synonym">Paramphistomum daubneyi</name>
    <dbReference type="NCBI Taxonomy" id="300641"/>
    <lineage>
        <taxon>Eukaryota</taxon>
        <taxon>Metazoa</taxon>
        <taxon>Spiralia</taxon>
        <taxon>Lophotrochozoa</taxon>
        <taxon>Platyhelminthes</taxon>
        <taxon>Trematoda</taxon>
        <taxon>Digenea</taxon>
        <taxon>Plagiorchiida</taxon>
        <taxon>Pronocephalata</taxon>
        <taxon>Paramphistomoidea</taxon>
        <taxon>Paramphistomidae</taxon>
        <taxon>Calicophoron</taxon>
    </lineage>
</organism>
<accession>A0AAV2TAF6</accession>
<dbReference type="InterPro" id="IPR017437">
    <property type="entry name" value="ATP-NAD_kinase_PpnK-typ_C"/>
</dbReference>
<comment type="caution">
    <text evidence="2">The sequence shown here is derived from an EMBL/GenBank/DDBJ whole genome shotgun (WGS) entry which is preliminary data.</text>
</comment>
<sequence length="466" mass="52766">MNNLRSLQRISLHQLAAHLARLTCSKVPACSFCSKNPDQPEKVVFNPKKILVLAKVTKYDFERSLENDENDEHVLHALIRRGVNVDWLVTRHNAHYRKLTELLRILRLRGYEVQMVDRNDFTADSVTWADVVFTAGGDGTFLLGASKVRNRTKLVIGLNTDPEFSEGYLCLPKSCTWNLPKALDSLQTGNFKPFWRQRLRVTLLHQRNRPPKMDLLDKRKPVATDGWPERRSEILDPSPDEMREGKTPRDIFSLVPPGLRDEMMVTVLPVCALNEIYIGEALSARVSQYEMSVDGTKSVRQKSSGIVISTGTGSTSWYRQIMYQTPRTIADILDLANEIQSNEKIAEVQEAVQMHGSNLPLVDQGLSYPSVADLAQKIAQRYNSSLRFAPEDNRMAYVVRDPLHNAVYCISKPWGFAFNLQIRSLMLDAHLAFDGGCTFPFSYGSVAEFNINPSDALCCVRMSKWS</sequence>
<dbReference type="Proteomes" id="UP001497525">
    <property type="component" value="Unassembled WGS sequence"/>
</dbReference>
<dbReference type="InterPro" id="IPR017438">
    <property type="entry name" value="ATP-NAD_kinase_N"/>
</dbReference>
<evidence type="ECO:0000256" key="1">
    <source>
        <dbReference type="SAM" id="MobiDB-lite"/>
    </source>
</evidence>
<dbReference type="PANTHER" id="PTHR13158:SF5">
    <property type="entry name" value="NAD KINASE 2, MITOCHONDRIAL"/>
    <property type="match status" value="1"/>
</dbReference>
<evidence type="ECO:0008006" key="4">
    <source>
        <dbReference type="Google" id="ProtNLM"/>
    </source>
</evidence>
<protein>
    <recommendedName>
        <fullName evidence="4">NAD(+) kinase</fullName>
    </recommendedName>
</protein>
<dbReference type="PANTHER" id="PTHR13158">
    <property type="match status" value="1"/>
</dbReference>
<dbReference type="EMBL" id="CAXLJL010000179">
    <property type="protein sequence ID" value="CAL5134079.1"/>
    <property type="molecule type" value="Genomic_DNA"/>
</dbReference>
<evidence type="ECO:0000313" key="3">
    <source>
        <dbReference type="Proteomes" id="UP001497525"/>
    </source>
</evidence>
<dbReference type="Gene3D" id="3.40.50.10330">
    <property type="entry name" value="Probable inorganic polyphosphate/atp-NAD kinase, domain 1"/>
    <property type="match status" value="1"/>
</dbReference>
<feature type="region of interest" description="Disordered" evidence="1">
    <location>
        <begin position="222"/>
        <end position="249"/>
    </location>
</feature>
<reference evidence="2" key="1">
    <citation type="submission" date="2024-06" db="EMBL/GenBank/DDBJ databases">
        <authorList>
            <person name="Liu X."/>
            <person name="Lenzi L."/>
            <person name="Haldenby T S."/>
            <person name="Uol C."/>
        </authorList>
    </citation>
    <scope>NUCLEOTIDE SEQUENCE</scope>
</reference>
<name>A0AAV2TAF6_CALDB</name>
<gene>
    <name evidence="2" type="ORF">CDAUBV1_LOCUS7307</name>
</gene>